<evidence type="ECO:0000256" key="4">
    <source>
        <dbReference type="ARBA" id="ARBA00022842"/>
    </source>
</evidence>
<dbReference type="Proteomes" id="UP000007797">
    <property type="component" value="Unassembled WGS sequence"/>
</dbReference>
<evidence type="ECO:0000256" key="3">
    <source>
        <dbReference type="ARBA" id="ARBA00022723"/>
    </source>
</evidence>
<keyword evidence="7" id="KW-1185">Reference proteome</keyword>
<comment type="similarity">
    <text evidence="2">Belongs to the isocitrate lyase/PEP mutase superfamily. Methylisocitrate lyase family.</text>
</comment>
<dbReference type="GO" id="GO:0019629">
    <property type="term" value="P:propionate catabolic process, 2-methylcitrate cycle"/>
    <property type="evidence" value="ECO:0007669"/>
    <property type="project" value="InterPro"/>
</dbReference>
<evidence type="ECO:0000313" key="7">
    <source>
        <dbReference type="Proteomes" id="UP000007797"/>
    </source>
</evidence>
<accession>F4QCL7</accession>
<dbReference type="GeneID" id="14866125"/>
<dbReference type="InterPro" id="IPR040442">
    <property type="entry name" value="Pyrv_kinase-like_dom_sf"/>
</dbReference>
<keyword evidence="5" id="KW-0456">Lyase</keyword>
<proteinExistence type="inferred from homology"/>
<dbReference type="PANTHER" id="PTHR42905">
    <property type="entry name" value="PHOSPHOENOLPYRUVATE CARBOXYLASE"/>
    <property type="match status" value="1"/>
</dbReference>
<dbReference type="InterPro" id="IPR015813">
    <property type="entry name" value="Pyrv/PenolPyrv_kinase-like_dom"/>
</dbReference>
<dbReference type="NCBIfam" id="NF008455">
    <property type="entry name" value="PRK11320.1"/>
    <property type="match status" value="1"/>
</dbReference>
<dbReference type="Pfam" id="PF13714">
    <property type="entry name" value="PEP_mutase"/>
    <property type="match status" value="1"/>
</dbReference>
<dbReference type="SUPFAM" id="SSF51621">
    <property type="entry name" value="Phosphoenolpyruvate/pyruvate domain"/>
    <property type="match status" value="1"/>
</dbReference>
<sequence>MSAGLLFRNAVANGKPLQVVGAINAYSAILAEKTGYQALYLSGGGVAAASYGLPDLGITTINDVVEDIRRITRVTKLPLLVDADTGFGSSFNIARTVEEFERAGAAGCHIEDQVQAKRCGHRPGKKIVSLEEMVDRIKTAVSARKDPNFVIMARTDALANEGLEKAIERSKAYIEAGADMLFPEALTELSQYAAFKKALPNVPILANITEFGKTELFGAEELYNHGVSLVLYPLSAFRAASAATLQVYESIKKDGTQKNVVPIMQSREDLYKFLDYHKFEQKLDRLFGDGKE</sequence>
<keyword evidence="3" id="KW-0479">Metal-binding</keyword>
<evidence type="ECO:0000256" key="1">
    <source>
        <dbReference type="ARBA" id="ARBA00001946"/>
    </source>
</evidence>
<dbReference type="OrthoDB" id="429143at2759"/>
<gene>
    <name evidence="6" type="ORF">DFA_12217</name>
</gene>
<dbReference type="InterPro" id="IPR039556">
    <property type="entry name" value="ICL/PEPM"/>
</dbReference>
<evidence type="ECO:0000313" key="6">
    <source>
        <dbReference type="EMBL" id="EGG14445.1"/>
    </source>
</evidence>
<dbReference type="PANTHER" id="PTHR42905:SF5">
    <property type="entry name" value="CARBOXYVINYL-CARBOXYPHOSPHONATE PHOSPHORYLMUTASE, CHLOROPLASTIC"/>
    <property type="match status" value="1"/>
</dbReference>
<dbReference type="InterPro" id="IPR012695">
    <property type="entry name" value="PrpB"/>
</dbReference>
<dbReference type="HAMAP" id="MF_01939">
    <property type="entry name" value="PrpB"/>
    <property type="match status" value="1"/>
</dbReference>
<dbReference type="InterPro" id="IPR018523">
    <property type="entry name" value="Isocitrate_lyase_ph_CS"/>
</dbReference>
<protein>
    <recommendedName>
        <fullName evidence="8">Methylisocitrate lyase</fullName>
    </recommendedName>
</protein>
<dbReference type="CDD" id="cd00377">
    <property type="entry name" value="ICL_PEPM"/>
    <property type="match status" value="1"/>
</dbReference>
<comment type="cofactor">
    <cofactor evidence="1">
        <name>Mg(2+)</name>
        <dbReference type="ChEBI" id="CHEBI:18420"/>
    </cofactor>
</comment>
<dbReference type="EMBL" id="GL883029">
    <property type="protein sequence ID" value="EGG14445.1"/>
    <property type="molecule type" value="Genomic_DNA"/>
</dbReference>
<dbReference type="STRING" id="1054147.F4QCL7"/>
<dbReference type="KEGG" id="dfa:DFA_12217"/>
<evidence type="ECO:0000256" key="5">
    <source>
        <dbReference type="ARBA" id="ARBA00023239"/>
    </source>
</evidence>
<dbReference type="AlphaFoldDB" id="F4QCL7"/>
<dbReference type="OMA" id="DRIGYHA"/>
<reference evidence="7" key="1">
    <citation type="journal article" date="2011" name="Genome Res.">
        <title>Phylogeny-wide analysis of social amoeba genomes highlights ancient origins for complex intercellular communication.</title>
        <authorList>
            <person name="Heidel A.J."/>
            <person name="Lawal H.M."/>
            <person name="Felder M."/>
            <person name="Schilde C."/>
            <person name="Helps N.R."/>
            <person name="Tunggal B."/>
            <person name="Rivero F."/>
            <person name="John U."/>
            <person name="Schleicher M."/>
            <person name="Eichinger L."/>
            <person name="Platzer M."/>
            <person name="Noegel A.A."/>
            <person name="Schaap P."/>
            <person name="Gloeckner G."/>
        </authorList>
    </citation>
    <scope>NUCLEOTIDE SEQUENCE [LARGE SCALE GENOMIC DNA]</scope>
    <source>
        <strain evidence="7">SH3</strain>
    </source>
</reference>
<evidence type="ECO:0000256" key="2">
    <source>
        <dbReference type="ARBA" id="ARBA00009282"/>
    </source>
</evidence>
<keyword evidence="4" id="KW-0460">Magnesium</keyword>
<dbReference type="NCBIfam" id="TIGR02317">
    <property type="entry name" value="prpB"/>
    <property type="match status" value="1"/>
</dbReference>
<evidence type="ECO:0008006" key="8">
    <source>
        <dbReference type="Google" id="ProtNLM"/>
    </source>
</evidence>
<dbReference type="GO" id="GO:0046872">
    <property type="term" value="F:metal ion binding"/>
    <property type="evidence" value="ECO:0007669"/>
    <property type="project" value="UniProtKB-KW"/>
</dbReference>
<dbReference type="FunFam" id="3.20.20.60:FF:000009">
    <property type="entry name" value="2-methylisocitrate lyase"/>
    <property type="match status" value="1"/>
</dbReference>
<dbReference type="GO" id="GO:0046421">
    <property type="term" value="F:methylisocitrate lyase activity"/>
    <property type="evidence" value="ECO:0007669"/>
    <property type="project" value="InterPro"/>
</dbReference>
<dbReference type="RefSeq" id="XP_004353854.1">
    <property type="nucleotide sequence ID" value="XM_004353802.1"/>
</dbReference>
<dbReference type="PROSITE" id="PS00161">
    <property type="entry name" value="ISOCITRATE_LYASE"/>
    <property type="match status" value="1"/>
</dbReference>
<dbReference type="Gene3D" id="3.20.20.60">
    <property type="entry name" value="Phosphoenolpyruvate-binding domains"/>
    <property type="match status" value="1"/>
</dbReference>
<name>F4QCL7_CACFS</name>
<organism evidence="6 7">
    <name type="scientific">Cavenderia fasciculata</name>
    <name type="common">Slime mold</name>
    <name type="synonym">Dictyostelium fasciculatum</name>
    <dbReference type="NCBI Taxonomy" id="261658"/>
    <lineage>
        <taxon>Eukaryota</taxon>
        <taxon>Amoebozoa</taxon>
        <taxon>Evosea</taxon>
        <taxon>Eumycetozoa</taxon>
        <taxon>Dictyostelia</taxon>
        <taxon>Acytosteliales</taxon>
        <taxon>Cavenderiaceae</taxon>
        <taxon>Cavenderia</taxon>
    </lineage>
</organism>